<dbReference type="OrthoDB" id="9791837at2"/>
<dbReference type="Proteomes" id="UP000184533">
    <property type="component" value="Unassembled WGS sequence"/>
</dbReference>
<evidence type="ECO:0000313" key="2">
    <source>
        <dbReference type="Proteomes" id="UP000184533"/>
    </source>
</evidence>
<evidence type="ECO:0000313" key="1">
    <source>
        <dbReference type="EMBL" id="SHE85035.1"/>
    </source>
</evidence>
<dbReference type="AlphaFoldDB" id="A0A1M4WV08"/>
<reference evidence="1 2" key="1">
    <citation type="submission" date="2016-11" db="EMBL/GenBank/DDBJ databases">
        <authorList>
            <person name="Jaros S."/>
            <person name="Januszkiewicz K."/>
            <person name="Wedrychowicz H."/>
        </authorList>
    </citation>
    <scope>NUCLEOTIDE SEQUENCE [LARGE SCALE GENOMIC DNA]</scope>
    <source>
        <strain evidence="1 2">DSM 17137</strain>
    </source>
</reference>
<organism evidence="1 2">
    <name type="scientific">Devosia limi DSM 17137</name>
    <dbReference type="NCBI Taxonomy" id="1121477"/>
    <lineage>
        <taxon>Bacteria</taxon>
        <taxon>Pseudomonadati</taxon>
        <taxon>Pseudomonadota</taxon>
        <taxon>Alphaproteobacteria</taxon>
        <taxon>Hyphomicrobiales</taxon>
        <taxon>Devosiaceae</taxon>
        <taxon>Devosia</taxon>
    </lineage>
</organism>
<evidence type="ECO:0008006" key="3">
    <source>
        <dbReference type="Google" id="ProtNLM"/>
    </source>
</evidence>
<protein>
    <recommendedName>
        <fullName evidence="3">Methyltransferase domain-containing protein</fullName>
    </recommendedName>
</protein>
<gene>
    <name evidence="1" type="ORF">SAMN02745223_01218</name>
</gene>
<dbReference type="EMBL" id="FQVC01000003">
    <property type="protein sequence ID" value="SHE85035.1"/>
    <property type="molecule type" value="Genomic_DNA"/>
</dbReference>
<dbReference type="SUPFAM" id="SSF53335">
    <property type="entry name" value="S-adenosyl-L-methionine-dependent methyltransferases"/>
    <property type="match status" value="1"/>
</dbReference>
<dbReference type="Gene3D" id="3.40.50.150">
    <property type="entry name" value="Vaccinia Virus protein VP39"/>
    <property type="match status" value="1"/>
</dbReference>
<name>A0A1M4WV08_9HYPH</name>
<sequence>MTASVYPPGFYENRRAQTAHAATTILATLPDFLPRASLADIGCGTGTWLAAGLASGATDAFGIEGDWVKTEMLDDPRIAFQPHDLEQPFTGPRVDLAMSLEVAEHLSPARAPSFVADLVALAPAVLFGAAIPGQGGVNHLNEQWQSYWAGLFATHGYQPFDVVRPAIWTDAAIPAWYKQNTLLYLNPALAAESNLTPETARLDLVHPLFWERANRELKHANALPESAYLEG</sequence>
<dbReference type="RefSeq" id="WP_052950314.1">
    <property type="nucleotide sequence ID" value="NZ_FQVC01000003.1"/>
</dbReference>
<proteinExistence type="predicted"/>
<accession>A0A1M4WV08</accession>
<dbReference type="InterPro" id="IPR029063">
    <property type="entry name" value="SAM-dependent_MTases_sf"/>
</dbReference>